<dbReference type="Ensembl" id="ENSLBET00000002878.1">
    <property type="protein sequence ID" value="ENSLBEP00000002724.1"/>
    <property type="gene ID" value="ENSLBEG00000002157.1"/>
</dbReference>
<keyword evidence="2" id="KW-0479">Metal-binding</keyword>
<dbReference type="GO" id="GO:0046983">
    <property type="term" value="F:protein dimerization activity"/>
    <property type="evidence" value="ECO:0007669"/>
    <property type="project" value="InterPro"/>
</dbReference>
<dbReference type="PANTHER" id="PTHR46481:SF10">
    <property type="entry name" value="ZINC FINGER BED DOMAIN-CONTAINING PROTEIN 39"/>
    <property type="match status" value="1"/>
</dbReference>
<keyword evidence="3" id="KW-0863">Zinc-finger</keyword>
<dbReference type="Pfam" id="PF05699">
    <property type="entry name" value="Dimer_Tnp_hAT"/>
    <property type="match status" value="1"/>
</dbReference>
<evidence type="ECO:0000313" key="8">
    <source>
        <dbReference type="Ensembl" id="ENSLBEP00000002724.1"/>
    </source>
</evidence>
<accession>A0A3Q3L1M0</accession>
<dbReference type="InterPro" id="IPR052035">
    <property type="entry name" value="ZnF_BED_domain_contain"/>
</dbReference>
<protein>
    <submittedName>
        <fullName evidence="8">Zinc finger BED domain-containing protein 1-like</fullName>
    </submittedName>
</protein>
<dbReference type="InterPro" id="IPR008906">
    <property type="entry name" value="HATC_C_dom"/>
</dbReference>
<evidence type="ECO:0000256" key="3">
    <source>
        <dbReference type="ARBA" id="ARBA00022771"/>
    </source>
</evidence>
<keyword evidence="4" id="KW-0862">Zinc</keyword>
<keyword evidence="5" id="KW-0539">Nucleus</keyword>
<dbReference type="InterPro" id="IPR012337">
    <property type="entry name" value="RNaseH-like_sf"/>
</dbReference>
<keyword evidence="6" id="KW-0175">Coiled coil</keyword>
<evidence type="ECO:0000256" key="2">
    <source>
        <dbReference type="ARBA" id="ARBA00022723"/>
    </source>
</evidence>
<evidence type="ECO:0000256" key="4">
    <source>
        <dbReference type="ARBA" id="ARBA00022833"/>
    </source>
</evidence>
<reference evidence="8" key="2">
    <citation type="submission" date="2025-09" db="UniProtKB">
        <authorList>
            <consortium name="Ensembl"/>
        </authorList>
    </citation>
    <scope>IDENTIFICATION</scope>
</reference>
<dbReference type="GeneTree" id="ENSGT00940000158431"/>
<evidence type="ECO:0000256" key="6">
    <source>
        <dbReference type="SAM" id="Coils"/>
    </source>
</evidence>
<dbReference type="InParanoid" id="A0A3Q3L1M0"/>
<evidence type="ECO:0000256" key="1">
    <source>
        <dbReference type="ARBA" id="ARBA00004123"/>
    </source>
</evidence>
<dbReference type="AlphaFoldDB" id="A0A3Q3L1M0"/>
<dbReference type="SUPFAM" id="SSF53098">
    <property type="entry name" value="Ribonuclease H-like"/>
    <property type="match status" value="1"/>
</dbReference>
<proteinExistence type="predicted"/>
<feature type="coiled-coil region" evidence="6">
    <location>
        <begin position="344"/>
        <end position="371"/>
    </location>
</feature>
<dbReference type="Proteomes" id="UP000261660">
    <property type="component" value="Unplaced"/>
</dbReference>
<comment type="subcellular location">
    <subcellularLocation>
        <location evidence="1">Nucleus</location>
    </subcellularLocation>
</comment>
<keyword evidence="9" id="KW-1185">Reference proteome</keyword>
<dbReference type="GO" id="GO:0008270">
    <property type="term" value="F:zinc ion binding"/>
    <property type="evidence" value="ECO:0007669"/>
    <property type="project" value="UniProtKB-KW"/>
</dbReference>
<evidence type="ECO:0000259" key="7">
    <source>
        <dbReference type="Pfam" id="PF05699"/>
    </source>
</evidence>
<reference evidence="8" key="1">
    <citation type="submission" date="2025-08" db="UniProtKB">
        <authorList>
            <consortium name="Ensembl"/>
        </authorList>
    </citation>
    <scope>IDENTIFICATION</scope>
</reference>
<name>A0A3Q3L1M0_9LABR</name>
<evidence type="ECO:0000313" key="9">
    <source>
        <dbReference type="Proteomes" id="UP000261660"/>
    </source>
</evidence>
<sequence length="457" mass="52117">MFTTKRRLLKMIVSTPQSLESAVTKSFKDFVIAQNPSLEILNKSVIRSELVRVYNEKRNELQSTLASADDIVLTCESWSHRAEDSLLMVGCHFVDSLGKLKSYLLETKGLSGDESAAIQKQLSAVMEAWGLEGKVHCVVRAGLPQLKGVKWMGMPCFANELNVMFKDLTSHDELSDVFRKCRDIVRFFKFDSEAEEMLREIQKKMEMEQVELILPCGDRWLLWLDMLEGLILQHEVMVMVLVQKKKKNLILDETESEKIQNIISALKPLKKVTSMMKGEGFQSISVMLPLLKTIMDDLGEEVKKGNNVAKIFHSKCKKNFGDINKHRLALMTFLDPRYKDKLGEQNKKNAIKELKQELTAARTSCSAAQLEALLEKYINYKPTSEDSNPFAWWRNTGKTKFDELSRLALKKLGIVSTAVPLERAFSSLGVQFCNNRSSIEPENLNMILFLHSNWPNI</sequence>
<feature type="domain" description="HAT C-terminal dimerisation" evidence="7">
    <location>
        <begin position="374"/>
        <end position="453"/>
    </location>
</feature>
<organism evidence="8 9">
    <name type="scientific">Labrus bergylta</name>
    <name type="common">ballan wrasse</name>
    <dbReference type="NCBI Taxonomy" id="56723"/>
    <lineage>
        <taxon>Eukaryota</taxon>
        <taxon>Metazoa</taxon>
        <taxon>Chordata</taxon>
        <taxon>Craniata</taxon>
        <taxon>Vertebrata</taxon>
        <taxon>Euteleostomi</taxon>
        <taxon>Actinopterygii</taxon>
        <taxon>Neopterygii</taxon>
        <taxon>Teleostei</taxon>
        <taxon>Neoteleostei</taxon>
        <taxon>Acanthomorphata</taxon>
        <taxon>Eupercaria</taxon>
        <taxon>Labriformes</taxon>
        <taxon>Labridae</taxon>
        <taxon>Labrus</taxon>
    </lineage>
</organism>
<dbReference type="OrthoDB" id="1607513at2759"/>
<dbReference type="PANTHER" id="PTHR46481">
    <property type="entry name" value="ZINC FINGER BED DOMAIN-CONTAINING PROTEIN 4"/>
    <property type="match status" value="1"/>
</dbReference>
<evidence type="ECO:0000256" key="5">
    <source>
        <dbReference type="ARBA" id="ARBA00023242"/>
    </source>
</evidence>
<dbReference type="GO" id="GO:0005634">
    <property type="term" value="C:nucleus"/>
    <property type="evidence" value="ECO:0007669"/>
    <property type="project" value="UniProtKB-SubCell"/>
</dbReference>